<protein>
    <submittedName>
        <fullName evidence="2">Uncharacterized protein</fullName>
    </submittedName>
</protein>
<name>A0A0J1CMB8_9BURK</name>
<proteinExistence type="predicted"/>
<gene>
    <name evidence="2" type="ORF">EOS_35255</name>
</gene>
<feature type="compositionally biased region" description="Basic and acidic residues" evidence="1">
    <location>
        <begin position="37"/>
        <end position="46"/>
    </location>
</feature>
<dbReference type="Proteomes" id="UP000035963">
    <property type="component" value="Unassembled WGS sequence"/>
</dbReference>
<dbReference type="PATRIC" id="fig|908627.4.peg.7882"/>
<evidence type="ECO:0000313" key="3">
    <source>
        <dbReference type="Proteomes" id="UP000035963"/>
    </source>
</evidence>
<dbReference type="EMBL" id="AEJF01000212">
    <property type="protein sequence ID" value="KLU21551.1"/>
    <property type="molecule type" value="Genomic_DNA"/>
</dbReference>
<dbReference type="AlphaFoldDB" id="A0A0J1CMB8"/>
<reference evidence="2 3" key="1">
    <citation type="journal article" date="2015" name="Genome Announc.">
        <title>Draft Genome Sequence of Burkholderia sp. Strain PML1(12), an Ectomycorrhizosphere-Inhabiting Bacterium with Effective Mineral-Weathering Ability.</title>
        <authorList>
            <person name="Uroz S."/>
            <person name="Oger P."/>
        </authorList>
    </citation>
    <scope>NUCLEOTIDE SEQUENCE [LARGE SCALE GENOMIC DNA]</scope>
    <source>
        <strain evidence="3">PML1(12)</strain>
    </source>
</reference>
<keyword evidence="3" id="KW-1185">Reference proteome</keyword>
<evidence type="ECO:0000313" key="2">
    <source>
        <dbReference type="EMBL" id="KLU21551.1"/>
    </source>
</evidence>
<evidence type="ECO:0000256" key="1">
    <source>
        <dbReference type="SAM" id="MobiDB-lite"/>
    </source>
</evidence>
<comment type="caution">
    <text evidence="2">The sequence shown here is derived from an EMBL/GenBank/DDBJ whole genome shotgun (WGS) entry which is preliminary data.</text>
</comment>
<feature type="region of interest" description="Disordered" evidence="1">
    <location>
        <begin position="34"/>
        <end position="61"/>
    </location>
</feature>
<sequence>MLQPPVLRRLFEMIPSHVYNYMFREFHPEADWQTSGRELRNMDGPEHTSSPHRPRPTLLNATRTIASWPEAL</sequence>
<accession>A0A0J1CMB8</accession>
<organism evidence="2 3">
    <name type="scientific">Caballeronia mineralivorans PML1(12)</name>
    <dbReference type="NCBI Taxonomy" id="908627"/>
    <lineage>
        <taxon>Bacteria</taxon>
        <taxon>Pseudomonadati</taxon>
        <taxon>Pseudomonadota</taxon>
        <taxon>Betaproteobacteria</taxon>
        <taxon>Burkholderiales</taxon>
        <taxon>Burkholderiaceae</taxon>
        <taxon>Caballeronia</taxon>
    </lineage>
</organism>